<evidence type="ECO:0000256" key="4">
    <source>
        <dbReference type="ARBA" id="ARBA00022496"/>
    </source>
</evidence>
<dbReference type="InterPro" id="IPR012910">
    <property type="entry name" value="Plug_dom"/>
</dbReference>
<evidence type="ECO:0000256" key="6">
    <source>
        <dbReference type="ARBA" id="ARBA00023004"/>
    </source>
</evidence>
<evidence type="ECO:0000259" key="14">
    <source>
        <dbReference type="Pfam" id="PF00593"/>
    </source>
</evidence>
<feature type="domain" description="TonB-dependent receptor-like beta-barrel" evidence="14">
    <location>
        <begin position="272"/>
        <end position="732"/>
    </location>
</feature>
<dbReference type="RefSeq" id="WP_245828976.1">
    <property type="nucleotide sequence ID" value="NZ_FVZE01000002.1"/>
</dbReference>
<comment type="similarity">
    <text evidence="11 12">Belongs to the TonB-dependent receptor family.</text>
</comment>
<evidence type="ECO:0000256" key="7">
    <source>
        <dbReference type="ARBA" id="ARBA00023065"/>
    </source>
</evidence>
<dbReference type="InterPro" id="IPR036942">
    <property type="entry name" value="Beta-barrel_TonB_sf"/>
</dbReference>
<accession>A0A1U6HPG1</accession>
<dbReference type="STRING" id="428990.SAMN06295987_102868"/>
<reference evidence="17" key="1">
    <citation type="submission" date="2017-02" db="EMBL/GenBank/DDBJ databases">
        <authorList>
            <person name="Varghese N."/>
            <person name="Submissions S."/>
        </authorList>
    </citation>
    <scope>NUCLEOTIDE SEQUENCE [LARGE SCALE GENOMIC DNA]</scope>
    <source>
        <strain evidence="17">SM117</strain>
    </source>
</reference>
<dbReference type="PANTHER" id="PTHR32552:SF81">
    <property type="entry name" value="TONB-DEPENDENT OUTER MEMBRANE RECEPTOR"/>
    <property type="match status" value="1"/>
</dbReference>
<keyword evidence="3 11" id="KW-1134">Transmembrane beta strand</keyword>
<keyword evidence="4" id="KW-0410">Iron transport</keyword>
<evidence type="ECO:0000256" key="8">
    <source>
        <dbReference type="ARBA" id="ARBA00023077"/>
    </source>
</evidence>
<dbReference type="InterPro" id="IPR000531">
    <property type="entry name" value="Beta-barrel_TonB"/>
</dbReference>
<keyword evidence="7" id="KW-0406">Ion transport</keyword>
<dbReference type="Pfam" id="PF00593">
    <property type="entry name" value="TonB_dep_Rec_b-barrel"/>
    <property type="match status" value="1"/>
</dbReference>
<dbReference type="SUPFAM" id="SSF56935">
    <property type="entry name" value="Porins"/>
    <property type="match status" value="1"/>
</dbReference>
<dbReference type="PANTHER" id="PTHR32552">
    <property type="entry name" value="FERRICHROME IRON RECEPTOR-RELATED"/>
    <property type="match status" value="1"/>
</dbReference>
<dbReference type="GO" id="GO:0009279">
    <property type="term" value="C:cell outer membrane"/>
    <property type="evidence" value="ECO:0007669"/>
    <property type="project" value="UniProtKB-SubCell"/>
</dbReference>
<evidence type="ECO:0000256" key="10">
    <source>
        <dbReference type="ARBA" id="ARBA00023237"/>
    </source>
</evidence>
<name>A0A1U6HPG1_9SPHN</name>
<dbReference type="AlphaFoldDB" id="A0A1U6HPG1"/>
<evidence type="ECO:0000313" key="16">
    <source>
        <dbReference type="EMBL" id="SLJ97531.1"/>
    </source>
</evidence>
<evidence type="ECO:0000256" key="13">
    <source>
        <dbReference type="SAM" id="SignalP"/>
    </source>
</evidence>
<dbReference type="Proteomes" id="UP000190989">
    <property type="component" value="Unassembled WGS sequence"/>
</dbReference>
<evidence type="ECO:0000313" key="17">
    <source>
        <dbReference type="Proteomes" id="UP000190989"/>
    </source>
</evidence>
<dbReference type="PROSITE" id="PS52016">
    <property type="entry name" value="TONB_DEPENDENT_REC_3"/>
    <property type="match status" value="1"/>
</dbReference>
<dbReference type="Gene3D" id="2.40.170.20">
    <property type="entry name" value="TonB-dependent receptor, beta-barrel domain"/>
    <property type="match status" value="1"/>
</dbReference>
<dbReference type="Pfam" id="PF07715">
    <property type="entry name" value="Plug"/>
    <property type="match status" value="1"/>
</dbReference>
<keyword evidence="6" id="KW-0408">Iron</keyword>
<evidence type="ECO:0000256" key="2">
    <source>
        <dbReference type="ARBA" id="ARBA00022448"/>
    </source>
</evidence>
<comment type="subcellular location">
    <subcellularLocation>
        <location evidence="1 11">Cell outer membrane</location>
        <topology evidence="1 11">Multi-pass membrane protein</topology>
    </subcellularLocation>
</comment>
<gene>
    <name evidence="16" type="ORF">SAMN06295987_102868</name>
</gene>
<dbReference type="InterPro" id="IPR039426">
    <property type="entry name" value="TonB-dep_rcpt-like"/>
</dbReference>
<dbReference type="EMBL" id="FVZE01000002">
    <property type="protein sequence ID" value="SLJ97531.1"/>
    <property type="molecule type" value="Genomic_DNA"/>
</dbReference>
<keyword evidence="2 11" id="KW-0813">Transport</keyword>
<evidence type="ECO:0000256" key="11">
    <source>
        <dbReference type="PROSITE-ProRule" id="PRU01360"/>
    </source>
</evidence>
<protein>
    <submittedName>
        <fullName evidence="16">Iron complex outermembrane recepter protein</fullName>
    </submittedName>
</protein>
<keyword evidence="13" id="KW-0732">Signal</keyword>
<sequence>MKKLQFVCAILAGTVLSGNPVFAQDADTAQDAPQSEETTGNDIVVTAQRQSQRLLDVPLSVQALSGDTLRDRGITDQRQLGLIAPSLQVQRDNNYSIRGIGTQSFASTIESSVATAVDGVTLGSSMLNGNPFLDVARVEVLNGPQGLLFGKNASAGLVNITTERPEIGHYGANFNAQATSNALPGNNADGVQVDSTVNVPVTDNSALRVSGVYKYQQPITHYNRENATGRQDNNFRQYGLRGKYLLEATDQLTVYAIGEYYETHGIGTIFDVTYRQLADGSINTGPVAGDGVTPGDRNFYAGSDGAQYRDLKTGGAQLNLDYELDSGWTLSNIFAWKFYSLNQQIDADSTGQNGANINSTSSRFDQFSEELRLALPSTGPLTGQVGLYYYHSKLDQVSQIAGNNYFTDPLLGNAFCVGANAPSTCAPTNDYFLGTDKDYTSKNESYAAFGQLTYAFNDMFNVFAGGRFTHDKVSIDLVQNTGAYFLTLGVPNGTFKQSFSNDEFSWKFGGQFKPSNDVMFYVSYGRGYKGPGMNDTGASLDANLAIYPETTKNFEAGVKSSLLGRMVTINASVFHTIFDNFQIQSFDTDLRTFVIGNAAKVKSKGAEASVTVRPAHGLTLSATGAYADTKFDTYSAAQCYPGQGCGTAGTFDASGYRLAYAPKFTGTIGAAYELPLNDNGLSLLLNADLYHRSKVETVINHAPDSQIGAIDVLNGSIGLRGDAWNLSVFCKNCTNKVYPLAIQIESGDSSAQPSPMLSYTQRWGLDSTRTVGLRFGYNF</sequence>
<keyword evidence="17" id="KW-1185">Reference proteome</keyword>
<keyword evidence="5 11" id="KW-0812">Transmembrane</keyword>
<evidence type="ECO:0000256" key="1">
    <source>
        <dbReference type="ARBA" id="ARBA00004571"/>
    </source>
</evidence>
<organism evidence="16 17">
    <name type="scientific">Novosphingobium mathurense</name>
    <dbReference type="NCBI Taxonomy" id="428990"/>
    <lineage>
        <taxon>Bacteria</taxon>
        <taxon>Pseudomonadati</taxon>
        <taxon>Pseudomonadota</taxon>
        <taxon>Alphaproteobacteria</taxon>
        <taxon>Sphingomonadales</taxon>
        <taxon>Sphingomonadaceae</taxon>
        <taxon>Novosphingobium</taxon>
    </lineage>
</organism>
<evidence type="ECO:0000256" key="12">
    <source>
        <dbReference type="RuleBase" id="RU003357"/>
    </source>
</evidence>
<evidence type="ECO:0000256" key="9">
    <source>
        <dbReference type="ARBA" id="ARBA00023136"/>
    </source>
</evidence>
<evidence type="ECO:0000256" key="3">
    <source>
        <dbReference type="ARBA" id="ARBA00022452"/>
    </source>
</evidence>
<proteinExistence type="inferred from homology"/>
<dbReference type="GO" id="GO:0006826">
    <property type="term" value="P:iron ion transport"/>
    <property type="evidence" value="ECO:0007669"/>
    <property type="project" value="UniProtKB-KW"/>
</dbReference>
<evidence type="ECO:0000259" key="15">
    <source>
        <dbReference type="Pfam" id="PF07715"/>
    </source>
</evidence>
<keyword evidence="8 12" id="KW-0798">TonB box</keyword>
<keyword evidence="10 11" id="KW-0998">Cell outer membrane</keyword>
<feature type="domain" description="TonB-dependent receptor plug" evidence="15">
    <location>
        <begin position="54"/>
        <end position="156"/>
    </location>
</feature>
<keyword evidence="9 11" id="KW-0472">Membrane</keyword>
<feature type="chain" id="PRO_5012662501" evidence="13">
    <location>
        <begin position="24"/>
        <end position="779"/>
    </location>
</feature>
<evidence type="ECO:0000256" key="5">
    <source>
        <dbReference type="ARBA" id="ARBA00022692"/>
    </source>
</evidence>
<feature type="signal peptide" evidence="13">
    <location>
        <begin position="1"/>
        <end position="23"/>
    </location>
</feature>